<dbReference type="AlphaFoldDB" id="A0A380CHR0"/>
<evidence type="ECO:0000313" key="3">
    <source>
        <dbReference type="Proteomes" id="UP000254956"/>
    </source>
</evidence>
<accession>A0A380CHR0</accession>
<evidence type="ECO:0000313" key="4">
    <source>
        <dbReference type="Proteomes" id="UP000321598"/>
    </source>
</evidence>
<dbReference type="EMBL" id="BKAV01000019">
    <property type="protein sequence ID" value="GEQ00671.1"/>
    <property type="molecule type" value="Genomic_DNA"/>
</dbReference>
<evidence type="ECO:0000313" key="1">
    <source>
        <dbReference type="EMBL" id="GEQ00671.1"/>
    </source>
</evidence>
<gene>
    <name evidence="2" type="ORF">NCTC12413_01742</name>
    <name evidence="1" type="ORF">SAR03_17080</name>
</gene>
<reference evidence="1 4" key="2">
    <citation type="submission" date="2019-07" db="EMBL/GenBank/DDBJ databases">
        <title>Whole genome shotgun sequence of Staphylococcus arlettae NBRC 109765.</title>
        <authorList>
            <person name="Hosoyama A."/>
            <person name="Uohara A."/>
            <person name="Ohji S."/>
            <person name="Ichikawa N."/>
        </authorList>
    </citation>
    <scope>NUCLEOTIDE SEQUENCE [LARGE SCALE GENOMIC DNA]</scope>
    <source>
        <strain evidence="1 4">NBRC 109765</strain>
    </source>
</reference>
<proteinExistence type="predicted"/>
<keyword evidence="4" id="KW-1185">Reference proteome</keyword>
<name>A0A380CHR0_9STAP</name>
<dbReference type="Proteomes" id="UP000254956">
    <property type="component" value="Unassembled WGS sequence"/>
</dbReference>
<evidence type="ECO:0000313" key="2">
    <source>
        <dbReference type="EMBL" id="SUJ20762.1"/>
    </source>
</evidence>
<reference evidence="2 3" key="1">
    <citation type="submission" date="2018-06" db="EMBL/GenBank/DDBJ databases">
        <authorList>
            <consortium name="Pathogen Informatics"/>
            <person name="Doyle S."/>
        </authorList>
    </citation>
    <scope>NUCLEOTIDE SEQUENCE [LARGE SCALE GENOMIC DNA]</scope>
    <source>
        <strain evidence="2 3">NCTC12413</strain>
    </source>
</reference>
<dbReference type="Proteomes" id="UP000321598">
    <property type="component" value="Unassembled WGS sequence"/>
</dbReference>
<sequence length="138" mass="16008">MSKNTIVLKDNNYKCSNISISLKHKNTYVEDDLRTIIFALTVTYEDNTINDEFVLFSPEIDQINNLTDKLDKIEYAFYELNISFTFFESITTDIIFYLNFDSGLNYSNSSSDSGPSIRLEVDKNTFIAFINEIKSYLQ</sequence>
<protein>
    <submittedName>
        <fullName evidence="2">Uncharacterized protein</fullName>
    </submittedName>
</protein>
<dbReference type="EMBL" id="UGZE01000001">
    <property type="protein sequence ID" value="SUJ20762.1"/>
    <property type="molecule type" value="Genomic_DNA"/>
</dbReference>
<dbReference type="RefSeq" id="WP_103387970.1">
    <property type="nucleotide sequence ID" value="NZ_BKAV01000019.1"/>
</dbReference>
<organism evidence="2 3">
    <name type="scientific">Staphylococcus arlettae</name>
    <dbReference type="NCBI Taxonomy" id="29378"/>
    <lineage>
        <taxon>Bacteria</taxon>
        <taxon>Bacillati</taxon>
        <taxon>Bacillota</taxon>
        <taxon>Bacilli</taxon>
        <taxon>Bacillales</taxon>
        <taxon>Staphylococcaceae</taxon>
        <taxon>Staphylococcus</taxon>
    </lineage>
</organism>